<keyword evidence="4" id="KW-0436">Ligase</keyword>
<feature type="domain" description="NAD-dependent DNA ligase N-terminal" evidence="3">
    <location>
        <begin position="21"/>
        <end position="279"/>
    </location>
</feature>
<dbReference type="GO" id="GO:0006281">
    <property type="term" value="P:DNA repair"/>
    <property type="evidence" value="ECO:0007669"/>
    <property type="project" value="UniProtKB-KW"/>
</dbReference>
<dbReference type="PROSITE" id="PS01055">
    <property type="entry name" value="DNA_LIGASE_N1"/>
    <property type="match status" value="1"/>
</dbReference>
<dbReference type="SUPFAM" id="SSF56091">
    <property type="entry name" value="DNA ligase/mRNA capping enzyme, catalytic domain"/>
    <property type="match status" value="1"/>
</dbReference>
<organism evidence="4">
    <name type="scientific">mine drainage metagenome</name>
    <dbReference type="NCBI Taxonomy" id="410659"/>
    <lineage>
        <taxon>unclassified sequences</taxon>
        <taxon>metagenomes</taxon>
        <taxon>ecological metagenomes</taxon>
    </lineage>
</organism>
<protein>
    <submittedName>
        <fullName evidence="4">NAD-dependent DNA ligase LigA</fullName>
    </submittedName>
</protein>
<dbReference type="Gene3D" id="1.10.287.610">
    <property type="entry name" value="Helix hairpin bin"/>
    <property type="match status" value="1"/>
</dbReference>
<comment type="caution">
    <text evidence="4">The sequence shown here is derived from an EMBL/GenBank/DDBJ whole genome shotgun (WGS) entry which is preliminary data.</text>
</comment>
<dbReference type="CDD" id="cd00114">
    <property type="entry name" value="LIGANc"/>
    <property type="match status" value="1"/>
</dbReference>
<evidence type="ECO:0000256" key="2">
    <source>
        <dbReference type="ARBA" id="ARBA00023204"/>
    </source>
</evidence>
<evidence type="ECO:0000256" key="1">
    <source>
        <dbReference type="ARBA" id="ARBA00022763"/>
    </source>
</evidence>
<dbReference type="InterPro" id="IPR013839">
    <property type="entry name" value="DNAligase_adenylation"/>
</dbReference>
<dbReference type="GO" id="GO:0003911">
    <property type="term" value="F:DNA ligase (NAD+) activity"/>
    <property type="evidence" value="ECO:0007669"/>
    <property type="project" value="InterPro"/>
</dbReference>
<gene>
    <name evidence="4" type="ORF">B1A_14447</name>
</gene>
<evidence type="ECO:0000313" key="4">
    <source>
        <dbReference type="EMBL" id="EQD46828.1"/>
    </source>
</evidence>
<accession>T0ZQA0</accession>
<dbReference type="AlphaFoldDB" id="T0ZQA0"/>
<dbReference type="InterPro" id="IPR013840">
    <property type="entry name" value="DNAligase_N"/>
</dbReference>
<feature type="non-terminal residue" evidence="4">
    <location>
        <position position="279"/>
    </location>
</feature>
<name>T0ZQA0_9ZZZZ</name>
<reference evidence="4" key="2">
    <citation type="journal article" date="2014" name="ISME J.">
        <title>Microbial stratification in low pH oxic and suboxic macroscopic growths along an acid mine drainage.</title>
        <authorList>
            <person name="Mendez-Garcia C."/>
            <person name="Mesa V."/>
            <person name="Sprenger R.R."/>
            <person name="Richter M."/>
            <person name="Diez M.S."/>
            <person name="Solano J."/>
            <person name="Bargiela R."/>
            <person name="Golyshina O.V."/>
            <person name="Manteca A."/>
            <person name="Ramos J.L."/>
            <person name="Gallego J.R."/>
            <person name="Llorente I."/>
            <person name="Martins Dos Santos V.A."/>
            <person name="Jensen O.N."/>
            <person name="Pelaez A.I."/>
            <person name="Sanchez J."/>
            <person name="Ferrer M."/>
        </authorList>
    </citation>
    <scope>NUCLEOTIDE SEQUENCE</scope>
</reference>
<evidence type="ECO:0000259" key="3">
    <source>
        <dbReference type="SMART" id="SM00532"/>
    </source>
</evidence>
<dbReference type="Pfam" id="PF01653">
    <property type="entry name" value="DNA_ligase_aden"/>
    <property type="match status" value="1"/>
</dbReference>
<dbReference type="SMART" id="SM00532">
    <property type="entry name" value="LIGANc"/>
    <property type="match status" value="1"/>
</dbReference>
<proteinExistence type="predicted"/>
<keyword evidence="1" id="KW-0227">DNA damage</keyword>
<reference evidence="4" key="1">
    <citation type="submission" date="2013-08" db="EMBL/GenBank/DDBJ databases">
        <authorList>
            <person name="Mendez C."/>
            <person name="Richter M."/>
            <person name="Ferrer M."/>
            <person name="Sanchez J."/>
        </authorList>
    </citation>
    <scope>NUCLEOTIDE SEQUENCE</scope>
</reference>
<keyword evidence="2" id="KW-0234">DNA repair</keyword>
<dbReference type="Gene3D" id="3.30.470.30">
    <property type="entry name" value="DNA ligase/mRNA capping enzyme"/>
    <property type="match status" value="1"/>
</dbReference>
<dbReference type="InterPro" id="IPR018239">
    <property type="entry name" value="DNA_ligase_AS"/>
</dbReference>
<dbReference type="EMBL" id="AUZX01010599">
    <property type="protein sequence ID" value="EQD46828.1"/>
    <property type="molecule type" value="Genomic_DNA"/>
</dbReference>
<sequence>MSFNDDEAEEDRGLSDFQEIDPKGRVLELRLAIQRANFAYYMLDSPELTDADFDTAMAELKAIEASFPELDDPESPSHKVGGGISPLFSSVTHLSPMMSLDNVFDQGELLRWIGRLGRSLEAVGSDGSAPLFFELKIDGLAVSLLYRNGILERAATRGDGLVGEDVTMNVMTIKAIPKVLKERGDGGAVPEILEVRGELYMPISAFDALNKNRQEQGQGRFANPRNAAAGSLRQKDPKVTAARGLSFWCYQLAECIGGPSFETHHQTLEYLKEMGFPVN</sequence>